<dbReference type="EMBL" id="CP019478">
    <property type="protein sequence ID" value="UQC86237.1"/>
    <property type="molecule type" value="Genomic_DNA"/>
</dbReference>
<evidence type="ECO:0000313" key="2">
    <source>
        <dbReference type="EMBL" id="UQC86237.1"/>
    </source>
</evidence>
<organism evidence="2 3">
    <name type="scientific">Colletotrichum lupini</name>
    <dbReference type="NCBI Taxonomy" id="145971"/>
    <lineage>
        <taxon>Eukaryota</taxon>
        <taxon>Fungi</taxon>
        <taxon>Dikarya</taxon>
        <taxon>Ascomycota</taxon>
        <taxon>Pezizomycotina</taxon>
        <taxon>Sordariomycetes</taxon>
        <taxon>Hypocreomycetidae</taxon>
        <taxon>Glomerellales</taxon>
        <taxon>Glomerellaceae</taxon>
        <taxon>Colletotrichum</taxon>
        <taxon>Colletotrichum acutatum species complex</taxon>
    </lineage>
</organism>
<feature type="compositionally biased region" description="Polar residues" evidence="1">
    <location>
        <begin position="156"/>
        <end position="169"/>
    </location>
</feature>
<name>A0A9Q8T0Z6_9PEZI</name>
<dbReference type="GeneID" id="73345714"/>
<accession>A0A9Q8T0Z6</accession>
<reference evidence="2" key="1">
    <citation type="journal article" date="2021" name="Mol. Plant Microbe Interact.">
        <title>Complete Genome Sequence of the Plant-Pathogenic Fungus Colletotrichum lupini.</title>
        <authorList>
            <person name="Baroncelli R."/>
            <person name="Pensec F."/>
            <person name="Da Lio D."/>
            <person name="Boufleur T."/>
            <person name="Vicente I."/>
            <person name="Sarrocco S."/>
            <person name="Picot A."/>
            <person name="Baraldi E."/>
            <person name="Sukno S."/>
            <person name="Thon M."/>
            <person name="Le Floch G."/>
        </authorList>
    </citation>
    <scope>NUCLEOTIDE SEQUENCE</scope>
    <source>
        <strain evidence="2">IMI 504893</strain>
    </source>
</reference>
<feature type="region of interest" description="Disordered" evidence="1">
    <location>
        <begin position="129"/>
        <end position="218"/>
    </location>
</feature>
<feature type="compositionally biased region" description="Low complexity" evidence="1">
    <location>
        <begin position="135"/>
        <end position="152"/>
    </location>
</feature>
<dbReference type="Proteomes" id="UP000830671">
    <property type="component" value="Chromosome 6"/>
</dbReference>
<protein>
    <submittedName>
        <fullName evidence="2">Uncharacterized protein</fullName>
    </submittedName>
</protein>
<sequence>MEDGGGMQALFSRLLGLALLHRQVRTGREMYLCTHLESGGNEGTAPGSYHPIDPSPVLGRVSYRAFLAFLPCRFLPIAHVPSALPSKFSPVINHPFPSSCLLLTTFPPFHFLFLFVTFTFAKYPTQLNKPQPTRLQSPSPLPSSSLLSSISPHTRFVTTTRRSLESSISRADRHRQASRTRRSLPDYRHSLVPPRPWPTDVQSTKDPDQSPLKRRFPGPVLRIRESRFLQIPTLHPPKPGPTERW</sequence>
<evidence type="ECO:0000256" key="1">
    <source>
        <dbReference type="SAM" id="MobiDB-lite"/>
    </source>
</evidence>
<evidence type="ECO:0000313" key="3">
    <source>
        <dbReference type="Proteomes" id="UP000830671"/>
    </source>
</evidence>
<dbReference type="AlphaFoldDB" id="A0A9Q8T0Z6"/>
<proteinExistence type="predicted"/>
<gene>
    <name evidence="2" type="ORF">CLUP02_11737</name>
</gene>
<keyword evidence="3" id="KW-1185">Reference proteome</keyword>
<dbReference type="KEGG" id="clup:CLUP02_11737"/>
<dbReference type="RefSeq" id="XP_049147849.1">
    <property type="nucleotide sequence ID" value="XM_049290704.1"/>
</dbReference>